<evidence type="ECO:0000256" key="16">
    <source>
        <dbReference type="ARBA" id="ARBA00029806"/>
    </source>
</evidence>
<evidence type="ECO:0000256" key="14">
    <source>
        <dbReference type="ARBA" id="ARBA00022989"/>
    </source>
</evidence>
<dbReference type="CDD" id="cd02077">
    <property type="entry name" value="P-type_ATPase_Mg"/>
    <property type="match status" value="1"/>
</dbReference>
<dbReference type="GO" id="GO:0005524">
    <property type="term" value="F:ATP binding"/>
    <property type="evidence" value="ECO:0007669"/>
    <property type="project" value="UniProtKB-KW"/>
</dbReference>
<evidence type="ECO:0000256" key="18">
    <source>
        <dbReference type="SAM" id="Phobius"/>
    </source>
</evidence>
<evidence type="ECO:0000256" key="15">
    <source>
        <dbReference type="ARBA" id="ARBA00023136"/>
    </source>
</evidence>
<keyword evidence="7" id="KW-0997">Cell inner membrane</keyword>
<dbReference type="GO" id="GO:0005886">
    <property type="term" value="C:plasma membrane"/>
    <property type="evidence" value="ECO:0007669"/>
    <property type="project" value="UniProtKB-SubCell"/>
</dbReference>
<dbReference type="Gene3D" id="2.70.150.10">
    <property type="entry name" value="Calcium-transporting ATPase, cytoplasmic transduction domain A"/>
    <property type="match status" value="1"/>
</dbReference>
<evidence type="ECO:0000256" key="5">
    <source>
        <dbReference type="ARBA" id="ARBA00013555"/>
    </source>
</evidence>
<evidence type="ECO:0000313" key="22">
    <source>
        <dbReference type="EMBL" id="KAJ3251432.1"/>
    </source>
</evidence>
<dbReference type="PROSITE" id="PS00154">
    <property type="entry name" value="ATPASE_E1_E2"/>
    <property type="match status" value="1"/>
</dbReference>
<dbReference type="Pfam" id="PF13246">
    <property type="entry name" value="Cation_ATPase"/>
    <property type="match status" value="1"/>
</dbReference>
<dbReference type="GO" id="GO:0016887">
    <property type="term" value="F:ATP hydrolysis activity"/>
    <property type="evidence" value="ECO:0007669"/>
    <property type="project" value="InterPro"/>
</dbReference>
<evidence type="ECO:0000256" key="3">
    <source>
        <dbReference type="ARBA" id="ARBA00008746"/>
    </source>
</evidence>
<dbReference type="Pfam" id="PF00122">
    <property type="entry name" value="E1-E2_ATPase"/>
    <property type="match status" value="1"/>
</dbReference>
<organism evidence="22 23">
    <name type="scientific">Boothiomyces macroporosus</name>
    <dbReference type="NCBI Taxonomy" id="261099"/>
    <lineage>
        <taxon>Eukaryota</taxon>
        <taxon>Fungi</taxon>
        <taxon>Fungi incertae sedis</taxon>
        <taxon>Chytridiomycota</taxon>
        <taxon>Chytridiomycota incertae sedis</taxon>
        <taxon>Chytridiomycetes</taxon>
        <taxon>Rhizophydiales</taxon>
        <taxon>Terramycetaceae</taxon>
        <taxon>Boothiomyces</taxon>
    </lineage>
</organism>
<evidence type="ECO:0000256" key="12">
    <source>
        <dbReference type="ARBA" id="ARBA00022842"/>
    </source>
</evidence>
<evidence type="ECO:0000259" key="20">
    <source>
        <dbReference type="Pfam" id="PF00689"/>
    </source>
</evidence>
<proteinExistence type="inferred from homology"/>
<dbReference type="InterPro" id="IPR018303">
    <property type="entry name" value="ATPase_P-typ_P_site"/>
</dbReference>
<dbReference type="Gene3D" id="1.20.1110.10">
    <property type="entry name" value="Calcium-transporting ATPase, transmembrane domain"/>
    <property type="match status" value="1"/>
</dbReference>
<keyword evidence="15 18" id="KW-0472">Membrane</keyword>
<name>A0AAD5U9F3_9FUNG</name>
<feature type="transmembrane region" description="Helical" evidence="18">
    <location>
        <begin position="746"/>
        <end position="772"/>
    </location>
</feature>
<keyword evidence="8" id="KW-0597">Phosphoprotein</keyword>
<dbReference type="InterPro" id="IPR036412">
    <property type="entry name" value="HAD-like_sf"/>
</dbReference>
<keyword evidence="14 18" id="KW-1133">Transmembrane helix</keyword>
<dbReference type="InterPro" id="IPR004014">
    <property type="entry name" value="ATPase_P-typ_cation-transptr_N"/>
</dbReference>
<evidence type="ECO:0000256" key="6">
    <source>
        <dbReference type="ARBA" id="ARBA00022475"/>
    </source>
</evidence>
<dbReference type="SUPFAM" id="SSF81665">
    <property type="entry name" value="Calcium ATPase, transmembrane domain M"/>
    <property type="match status" value="1"/>
</dbReference>
<keyword evidence="12" id="KW-0460">Magnesium</keyword>
<comment type="subcellular location">
    <subcellularLocation>
        <location evidence="2">Cell inner membrane</location>
        <topology evidence="2">Multi-pass membrane protein</topology>
    </subcellularLocation>
</comment>
<dbReference type="EC" id="7.2.2.14" evidence="4"/>
<feature type="transmembrane region" description="Helical" evidence="18">
    <location>
        <begin position="852"/>
        <end position="874"/>
    </location>
</feature>
<comment type="similarity">
    <text evidence="3">Belongs to the cation transport ATPase (P-type) (TC 3.A.3) family. Type IIIB subfamily.</text>
</comment>
<dbReference type="InterPro" id="IPR023299">
    <property type="entry name" value="ATPase_P-typ_cyto_dom_N"/>
</dbReference>
<dbReference type="SFLD" id="SFLDF00027">
    <property type="entry name" value="p-type_atpase"/>
    <property type="match status" value="1"/>
</dbReference>
<dbReference type="InterPro" id="IPR008250">
    <property type="entry name" value="ATPase_P-typ_transduc_dom_A_sf"/>
</dbReference>
<evidence type="ECO:0000256" key="13">
    <source>
        <dbReference type="ARBA" id="ARBA00022967"/>
    </source>
</evidence>
<dbReference type="InterPro" id="IPR059000">
    <property type="entry name" value="ATPase_P-type_domA"/>
</dbReference>
<dbReference type="InterPro" id="IPR006068">
    <property type="entry name" value="ATPase_P-typ_cation-transptr_C"/>
</dbReference>
<dbReference type="SUPFAM" id="SSF81653">
    <property type="entry name" value="Calcium ATPase, transduction domain A"/>
    <property type="match status" value="1"/>
</dbReference>
<dbReference type="NCBIfam" id="TIGR01524">
    <property type="entry name" value="ATPase-IIIB_Mg"/>
    <property type="match status" value="1"/>
</dbReference>
<dbReference type="PANTHER" id="PTHR42861">
    <property type="entry name" value="CALCIUM-TRANSPORTING ATPASE"/>
    <property type="match status" value="1"/>
</dbReference>
<dbReference type="InterPro" id="IPR006415">
    <property type="entry name" value="P-type_ATPase_IIIB"/>
</dbReference>
<dbReference type="NCBIfam" id="TIGR01494">
    <property type="entry name" value="ATPase_P-type"/>
    <property type="match status" value="2"/>
</dbReference>
<feature type="transmembrane region" description="Helical" evidence="18">
    <location>
        <begin position="298"/>
        <end position="322"/>
    </location>
</feature>
<evidence type="ECO:0000259" key="21">
    <source>
        <dbReference type="Pfam" id="PF00690"/>
    </source>
</evidence>
<dbReference type="Gene3D" id="3.40.50.1000">
    <property type="entry name" value="HAD superfamily/HAD-like"/>
    <property type="match status" value="1"/>
</dbReference>
<dbReference type="InterPro" id="IPR023214">
    <property type="entry name" value="HAD_sf"/>
</dbReference>
<evidence type="ECO:0000256" key="11">
    <source>
        <dbReference type="ARBA" id="ARBA00022840"/>
    </source>
</evidence>
<dbReference type="InterPro" id="IPR023298">
    <property type="entry name" value="ATPase_P-typ_TM_dom_sf"/>
</dbReference>
<dbReference type="SFLD" id="SFLDS00003">
    <property type="entry name" value="Haloacid_Dehalogenase"/>
    <property type="match status" value="1"/>
</dbReference>
<keyword evidence="13" id="KW-1278">Translocase</keyword>
<keyword evidence="6" id="KW-1003">Cell membrane</keyword>
<dbReference type="InterPro" id="IPR044492">
    <property type="entry name" value="P_typ_ATPase_HD_dom"/>
</dbReference>
<evidence type="ECO:0000256" key="4">
    <source>
        <dbReference type="ARBA" id="ARBA00012786"/>
    </source>
</evidence>
<dbReference type="AlphaFoldDB" id="A0AAD5U9F3"/>
<dbReference type="Pfam" id="PF00689">
    <property type="entry name" value="Cation_ATPase_C"/>
    <property type="match status" value="1"/>
</dbReference>
<feature type="transmembrane region" description="Helical" evidence="18">
    <location>
        <begin position="63"/>
        <end position="83"/>
    </location>
</feature>
<dbReference type="PRINTS" id="PR00119">
    <property type="entry name" value="CATATPASE"/>
</dbReference>
<accession>A0AAD5U9F3</accession>
<evidence type="ECO:0000256" key="9">
    <source>
        <dbReference type="ARBA" id="ARBA00022692"/>
    </source>
</evidence>
<dbReference type="GO" id="GO:0015444">
    <property type="term" value="F:P-type magnesium transporter activity"/>
    <property type="evidence" value="ECO:0007669"/>
    <property type="project" value="UniProtKB-EC"/>
</dbReference>
<dbReference type="InterPro" id="IPR001757">
    <property type="entry name" value="P_typ_ATPase"/>
</dbReference>
<keyword evidence="9 18" id="KW-0812">Transmembrane</keyword>
<evidence type="ECO:0000256" key="2">
    <source>
        <dbReference type="ARBA" id="ARBA00004429"/>
    </source>
</evidence>
<dbReference type="SFLD" id="SFLDG00002">
    <property type="entry name" value="C1.7:_P-type_atpase_like"/>
    <property type="match status" value="1"/>
</dbReference>
<evidence type="ECO:0000256" key="1">
    <source>
        <dbReference type="ARBA" id="ARBA00003954"/>
    </source>
</evidence>
<evidence type="ECO:0000259" key="19">
    <source>
        <dbReference type="Pfam" id="PF00122"/>
    </source>
</evidence>
<dbReference type="SUPFAM" id="SSF81660">
    <property type="entry name" value="Metal cation-transporting ATPase, ATP-binding domain N"/>
    <property type="match status" value="1"/>
</dbReference>
<evidence type="ECO:0000256" key="8">
    <source>
        <dbReference type="ARBA" id="ARBA00022553"/>
    </source>
</evidence>
<feature type="domain" description="P-type ATPase A" evidence="19">
    <location>
        <begin position="158"/>
        <end position="260"/>
    </location>
</feature>
<protein>
    <recommendedName>
        <fullName evidence="5">Magnesium-transporting ATPase, P-type 1</fullName>
        <ecNumber evidence="4">7.2.2.14</ecNumber>
    </recommendedName>
    <alternativeName>
        <fullName evidence="16">Mg(2+) transport ATPase, P-type 1</fullName>
    </alternativeName>
</protein>
<comment type="function">
    <text evidence="1">Mediates magnesium influx to the cytosol.</text>
</comment>
<dbReference type="Pfam" id="PF00690">
    <property type="entry name" value="Cation_ATPase_N"/>
    <property type="match status" value="1"/>
</dbReference>
<evidence type="ECO:0000256" key="7">
    <source>
        <dbReference type="ARBA" id="ARBA00022519"/>
    </source>
</evidence>
<dbReference type="EMBL" id="JADGKB010000183">
    <property type="protein sequence ID" value="KAJ3251432.1"/>
    <property type="molecule type" value="Genomic_DNA"/>
</dbReference>
<feature type="transmembrane region" description="Helical" evidence="18">
    <location>
        <begin position="816"/>
        <end position="840"/>
    </location>
</feature>
<comment type="caution">
    <text evidence="22">The sequence shown here is derived from an EMBL/GenBank/DDBJ whole genome shotgun (WGS) entry which is preliminary data.</text>
</comment>
<feature type="domain" description="Cation-transporting P-type ATPase N-terminal" evidence="21">
    <location>
        <begin position="39"/>
        <end position="83"/>
    </location>
</feature>
<evidence type="ECO:0000256" key="17">
    <source>
        <dbReference type="ARBA" id="ARBA00047295"/>
    </source>
</evidence>
<comment type="catalytic activity">
    <reaction evidence="17">
        <text>Mg(2+)(out) + ATP + H2O = Mg(2+)(in) + ADP + phosphate + H(+)</text>
        <dbReference type="Rhea" id="RHEA:10260"/>
        <dbReference type="ChEBI" id="CHEBI:15377"/>
        <dbReference type="ChEBI" id="CHEBI:15378"/>
        <dbReference type="ChEBI" id="CHEBI:18420"/>
        <dbReference type="ChEBI" id="CHEBI:30616"/>
        <dbReference type="ChEBI" id="CHEBI:43474"/>
        <dbReference type="ChEBI" id="CHEBI:456216"/>
        <dbReference type="EC" id="7.2.2.14"/>
    </reaction>
</comment>
<dbReference type="Gene3D" id="3.40.1110.10">
    <property type="entry name" value="Calcium-transporting ATPase, cytoplasmic domain N"/>
    <property type="match status" value="1"/>
</dbReference>
<keyword evidence="10" id="KW-0547">Nucleotide-binding</keyword>
<gene>
    <name evidence="22" type="ORF">HK103_002412</name>
</gene>
<keyword evidence="23" id="KW-1185">Reference proteome</keyword>
<evidence type="ECO:0000256" key="10">
    <source>
        <dbReference type="ARBA" id="ARBA00022741"/>
    </source>
</evidence>
<dbReference type="SUPFAM" id="SSF56784">
    <property type="entry name" value="HAD-like"/>
    <property type="match status" value="1"/>
</dbReference>
<dbReference type="PRINTS" id="PR00120">
    <property type="entry name" value="HATPASE"/>
</dbReference>
<feature type="transmembrane region" description="Helical" evidence="18">
    <location>
        <begin position="89"/>
        <end position="108"/>
    </location>
</feature>
<feature type="transmembrane region" description="Helical" evidence="18">
    <location>
        <begin position="274"/>
        <end position="292"/>
    </location>
</feature>
<dbReference type="Proteomes" id="UP001210925">
    <property type="component" value="Unassembled WGS sequence"/>
</dbReference>
<keyword evidence="11" id="KW-0067">ATP-binding</keyword>
<sequence>MQFQVLVEKPQAEYDLSITNEIKHIQLDHPSYGPIADYEHQELQEKYGKNILSVSKPMPWYKLLFFSVFQMFNLILLFLAAISFATEDYVTMTIMLVMVSSSSLLKFYQELKSNIACQALKNMVQNHCTVIRKYSTPIDRDPSYKDVELMDSGYMIEKQIALEDVVPGEFLRLRAGDLVPGDVKVLQAKDFFVSEASLTGESIPLEKFPLKILETQNYNTFSEKEPAVCFMGSSVVSGTAIVMVEKIGSDTMFGKLAEKLASAKSKTAFQIGKLLMASMLPIVFVLSGLIQGDWFQGFLFAVGFAVGLTPEMLPMIVNPCLAKGAIYMSKHKAIVKKLDSIIDLGSMNILCTDKTGTLTQNKVVLVRYLDLFSNSCTLPLEMAFMNSSHQTGFRNLIDEAVITHYNSIHQEQTLFSNKAVKIDEIPFDFVRRRMSVVLKENNQTIMISKGAIEEMLDICVSYHQDGQILEMTGEIRQKALDLSIELNTEGLRVVAVGYRYIANDQTDFGPKDEKEMIFAGLIAFLDPPKESTKQAIQELIQYGVQVKVLTGDTPQVCKKVCQEINLPVDGICTTFDLEGKSDDEIANYAHKCTIFAKLTPLQKAQIVNTLKNQGNVVGFLGDGINDAPALKDSSVGISVDEAVEVAKETADIILLEKSLMVLVDGVIEGRRTYCNTIKYIKLALSSNFGNVFSVLVASAWLPFIPMLPLQIVVQNMLYDFSQTVIPWDNVDKEFVKVPRTWNVKSLLQFTFFFGPISSIFDITTFTFCWFVYGCATNPDACAAEFQTSWFLEGLITQTLIVHFIRSEKIPFIQTTANWRLILSTILACLAAIIIATTPLGNWFEMHTPRIEFYFYLVAQVVGYFVLATLGKMVYLKIFKTWM</sequence>
<feature type="domain" description="Cation-transporting P-type ATPase C-terminal" evidence="20">
    <location>
        <begin position="704"/>
        <end position="872"/>
    </location>
</feature>
<reference evidence="22" key="1">
    <citation type="submission" date="2020-05" db="EMBL/GenBank/DDBJ databases">
        <title>Phylogenomic resolution of chytrid fungi.</title>
        <authorList>
            <person name="Stajich J.E."/>
            <person name="Amses K."/>
            <person name="Simmons R."/>
            <person name="Seto K."/>
            <person name="Myers J."/>
            <person name="Bonds A."/>
            <person name="Quandt C.A."/>
            <person name="Barry K."/>
            <person name="Liu P."/>
            <person name="Grigoriev I."/>
            <person name="Longcore J.E."/>
            <person name="James T.Y."/>
        </authorList>
    </citation>
    <scope>NUCLEOTIDE SEQUENCE</scope>
    <source>
        <strain evidence="22">PLAUS21</strain>
    </source>
</reference>
<evidence type="ECO:0000313" key="23">
    <source>
        <dbReference type="Proteomes" id="UP001210925"/>
    </source>
</evidence>